<dbReference type="Gene3D" id="3.90.76.10">
    <property type="entry name" value="Dipeptide-binding Protein, Domain 1"/>
    <property type="match status" value="1"/>
</dbReference>
<evidence type="ECO:0000256" key="5">
    <source>
        <dbReference type="SAM" id="SignalP"/>
    </source>
</evidence>
<comment type="subcellular location">
    <subcellularLocation>
        <location evidence="1">Cell envelope</location>
    </subcellularLocation>
</comment>
<evidence type="ECO:0000313" key="8">
    <source>
        <dbReference type="Proteomes" id="UP001522905"/>
    </source>
</evidence>
<keyword evidence="4 5" id="KW-0732">Signal</keyword>
<dbReference type="RefSeq" id="WP_248601766.1">
    <property type="nucleotide sequence ID" value="NZ_JAJIAO010000004.1"/>
</dbReference>
<feature type="domain" description="Solute-binding protein family 5" evidence="6">
    <location>
        <begin position="80"/>
        <end position="466"/>
    </location>
</feature>
<dbReference type="Gene3D" id="3.40.190.10">
    <property type="entry name" value="Periplasmic binding protein-like II"/>
    <property type="match status" value="1"/>
</dbReference>
<evidence type="ECO:0000256" key="1">
    <source>
        <dbReference type="ARBA" id="ARBA00004196"/>
    </source>
</evidence>
<evidence type="ECO:0000313" key="7">
    <source>
        <dbReference type="EMBL" id="MCK8624880.1"/>
    </source>
</evidence>
<dbReference type="SUPFAM" id="SSF53850">
    <property type="entry name" value="Periplasmic binding protein-like II"/>
    <property type="match status" value="1"/>
</dbReference>
<comment type="similarity">
    <text evidence="2">Belongs to the bacterial solute-binding protein 5 family.</text>
</comment>
<comment type="caution">
    <text evidence="7">The sequence shown here is derived from an EMBL/GenBank/DDBJ whole genome shotgun (WGS) entry which is preliminary data.</text>
</comment>
<dbReference type="CDD" id="cd08504">
    <property type="entry name" value="PBP2_OppA"/>
    <property type="match status" value="1"/>
</dbReference>
<dbReference type="PANTHER" id="PTHR30290:SF10">
    <property type="entry name" value="PERIPLASMIC OLIGOPEPTIDE-BINDING PROTEIN-RELATED"/>
    <property type="match status" value="1"/>
</dbReference>
<dbReference type="Gene3D" id="3.10.105.10">
    <property type="entry name" value="Dipeptide-binding Protein, Domain 3"/>
    <property type="match status" value="1"/>
</dbReference>
<dbReference type="InterPro" id="IPR039424">
    <property type="entry name" value="SBP_5"/>
</dbReference>
<evidence type="ECO:0000256" key="3">
    <source>
        <dbReference type="ARBA" id="ARBA00022448"/>
    </source>
</evidence>
<name>A0ABT0I2D7_9LACO</name>
<reference evidence="7 8" key="1">
    <citation type="submission" date="2021-11" db="EMBL/GenBank/DDBJ databases">
        <title>Comparative genomics of bee honey and flower isolates.</title>
        <authorList>
            <person name="Bechtner J.D."/>
            <person name="Gallus M.K."/>
            <person name="Ehrmann M."/>
        </authorList>
    </citation>
    <scope>NUCLEOTIDE SEQUENCE [LARGE SCALE GENOMIC DNA]</scope>
    <source>
        <strain evidence="7 8">M161</strain>
    </source>
</reference>
<evidence type="ECO:0000256" key="2">
    <source>
        <dbReference type="ARBA" id="ARBA00005695"/>
    </source>
</evidence>
<organism evidence="7 8">
    <name type="scientific">Apilactobacillus xinyiensis</name>
    <dbReference type="NCBI Taxonomy" id="2841032"/>
    <lineage>
        <taxon>Bacteria</taxon>
        <taxon>Bacillati</taxon>
        <taxon>Bacillota</taxon>
        <taxon>Bacilli</taxon>
        <taxon>Lactobacillales</taxon>
        <taxon>Lactobacillaceae</taxon>
        <taxon>Apilactobacillus</taxon>
    </lineage>
</organism>
<sequence>MKLKVRNILGLSAVAVILGVGLTACGSKNANQSNNEVKTQTLNLAASSRLDTIDISKAGGYGSTGNVYESFYRLGEKGSITPGLATKGYSSKDGKTWTFKLRDAKFSDGSPITAKDFVYSWRRTVTPSTKAQYAYLFNAVQNGDAIRAGKMNPNKLGIEAVDNHTVKIHLTKPVAYFKTLMAYPLFGPQSEAAVKKYGDKYGTNSKYMVYSGPFKMINWNGTGDKWSYVKNNQYWDKKVVKLNRINYTLVSNPSTSLNLYNQGSIDITPLATDQLKNYQNDPNLKDYSYSMISYLRYNFNDKDAQKKAIINNDNIRRAISLAINRSVLSQKVLYLKSDPITGFVPKGLARDPKTGKDFADQQGVKDTLNYNPKLAKELWDKGLKELGIKQVSLNLLTSNENANSTVANQYLKEQLESKLPGLTLSLTSVPSKIASQREQSGDFDISLDTWGGDFNDPITFLQIPQRGTSYNYGKYNSDKYNELVNQAENVDSNDASKRWQDLVNASKELNITQGVSPLFQDDTYYLKQPKVQGVIHNTAGTQWNYKYTYIK</sequence>
<dbReference type="InterPro" id="IPR030678">
    <property type="entry name" value="Peptide/Ni-bd"/>
</dbReference>
<dbReference type="EMBL" id="JAJIAO010000004">
    <property type="protein sequence ID" value="MCK8624880.1"/>
    <property type="molecule type" value="Genomic_DNA"/>
</dbReference>
<evidence type="ECO:0000259" key="6">
    <source>
        <dbReference type="Pfam" id="PF00496"/>
    </source>
</evidence>
<dbReference type="PANTHER" id="PTHR30290">
    <property type="entry name" value="PERIPLASMIC BINDING COMPONENT OF ABC TRANSPORTER"/>
    <property type="match status" value="1"/>
</dbReference>
<dbReference type="Proteomes" id="UP001522905">
    <property type="component" value="Unassembled WGS sequence"/>
</dbReference>
<dbReference type="Pfam" id="PF00496">
    <property type="entry name" value="SBP_bac_5"/>
    <property type="match status" value="1"/>
</dbReference>
<accession>A0ABT0I2D7</accession>
<keyword evidence="3" id="KW-0813">Transport</keyword>
<feature type="signal peptide" evidence="5">
    <location>
        <begin position="1"/>
        <end position="30"/>
    </location>
</feature>
<evidence type="ECO:0000256" key="4">
    <source>
        <dbReference type="ARBA" id="ARBA00022729"/>
    </source>
</evidence>
<gene>
    <name evidence="7" type="ORF">LNP07_05045</name>
</gene>
<keyword evidence="8" id="KW-1185">Reference proteome</keyword>
<protein>
    <submittedName>
        <fullName evidence="7">Peptide ABC transporter substrate-binding protein</fullName>
    </submittedName>
</protein>
<proteinExistence type="inferred from homology"/>
<dbReference type="PIRSF" id="PIRSF002741">
    <property type="entry name" value="MppA"/>
    <property type="match status" value="1"/>
</dbReference>
<feature type="chain" id="PRO_5045995207" evidence="5">
    <location>
        <begin position="31"/>
        <end position="551"/>
    </location>
</feature>
<dbReference type="PROSITE" id="PS51257">
    <property type="entry name" value="PROKAR_LIPOPROTEIN"/>
    <property type="match status" value="1"/>
</dbReference>
<dbReference type="InterPro" id="IPR000914">
    <property type="entry name" value="SBP_5_dom"/>
</dbReference>